<comment type="function">
    <text evidence="9">Part of the tripartite ATP-independent periplasmic (TRAP) transport system.</text>
</comment>
<feature type="transmembrane region" description="Helical" evidence="9">
    <location>
        <begin position="150"/>
        <end position="174"/>
    </location>
</feature>
<name>A0ABU6HD35_9RHOB</name>
<evidence type="ECO:0000256" key="3">
    <source>
        <dbReference type="ARBA" id="ARBA00022475"/>
    </source>
</evidence>
<proteinExistence type="inferred from homology"/>
<comment type="caution">
    <text evidence="9">Lacks conserved residue(s) required for the propagation of feature annotation.</text>
</comment>
<evidence type="ECO:0000256" key="4">
    <source>
        <dbReference type="ARBA" id="ARBA00022519"/>
    </source>
</evidence>
<evidence type="ECO:0000256" key="7">
    <source>
        <dbReference type="ARBA" id="ARBA00023136"/>
    </source>
</evidence>
<comment type="subunit">
    <text evidence="9">The complex comprises the extracytoplasmic solute receptor protein and the two transmembrane proteins.</text>
</comment>
<evidence type="ECO:0000256" key="9">
    <source>
        <dbReference type="RuleBase" id="RU369079"/>
    </source>
</evidence>
<evidence type="ECO:0000313" key="12">
    <source>
        <dbReference type="Proteomes" id="UP001348149"/>
    </source>
</evidence>
<dbReference type="PANTHER" id="PTHR35011:SF4">
    <property type="entry name" value="SLL1102 PROTEIN"/>
    <property type="match status" value="1"/>
</dbReference>
<evidence type="ECO:0000256" key="1">
    <source>
        <dbReference type="ARBA" id="ARBA00004429"/>
    </source>
</evidence>
<evidence type="ECO:0000313" key="11">
    <source>
        <dbReference type="EMBL" id="MEC3860186.1"/>
    </source>
</evidence>
<dbReference type="Proteomes" id="UP001348149">
    <property type="component" value="Unassembled WGS sequence"/>
</dbReference>
<feature type="domain" description="Tripartite ATP-independent periplasmic transporters DctQ component" evidence="10">
    <location>
        <begin position="42"/>
        <end position="167"/>
    </location>
</feature>
<feature type="transmembrane region" description="Helical" evidence="9">
    <location>
        <begin position="107"/>
        <end position="130"/>
    </location>
</feature>
<keyword evidence="3" id="KW-1003">Cell membrane</keyword>
<evidence type="ECO:0000256" key="6">
    <source>
        <dbReference type="ARBA" id="ARBA00022989"/>
    </source>
</evidence>
<comment type="subcellular location">
    <subcellularLocation>
        <location evidence="1 9">Cell inner membrane</location>
        <topology evidence="1 9">Multi-pass membrane protein</topology>
    </subcellularLocation>
</comment>
<dbReference type="Pfam" id="PF04290">
    <property type="entry name" value="DctQ"/>
    <property type="match status" value="1"/>
</dbReference>
<keyword evidence="12" id="KW-1185">Reference proteome</keyword>
<dbReference type="EMBL" id="JAYLLH010000002">
    <property type="protein sequence ID" value="MEC3860186.1"/>
    <property type="molecule type" value="Genomic_DNA"/>
</dbReference>
<accession>A0ABU6HD35</accession>
<dbReference type="InterPro" id="IPR055348">
    <property type="entry name" value="DctQ"/>
</dbReference>
<protein>
    <recommendedName>
        <fullName evidence="9">TRAP transporter small permease protein</fullName>
    </recommendedName>
</protein>
<keyword evidence="6 9" id="KW-1133">Transmembrane helix</keyword>
<organism evidence="11 12">
    <name type="scientific">Mesobacterium hydrothermale</name>
    <dbReference type="NCBI Taxonomy" id="3111907"/>
    <lineage>
        <taxon>Bacteria</taxon>
        <taxon>Pseudomonadati</taxon>
        <taxon>Pseudomonadota</taxon>
        <taxon>Alphaproteobacteria</taxon>
        <taxon>Rhodobacterales</taxon>
        <taxon>Roseobacteraceae</taxon>
        <taxon>Mesobacterium</taxon>
    </lineage>
</organism>
<dbReference type="PANTHER" id="PTHR35011">
    <property type="entry name" value="2,3-DIKETO-L-GULONATE TRAP TRANSPORTER SMALL PERMEASE PROTEIN YIAM"/>
    <property type="match status" value="1"/>
</dbReference>
<reference evidence="11 12" key="1">
    <citation type="submission" date="2024-01" db="EMBL/GenBank/DDBJ databases">
        <title>Mesobacterium rodlantinim sp. nov., isolated from shallow sea hydrothermal systems off Kueishantao Island.</title>
        <authorList>
            <person name="Su Z."/>
            <person name="Tang K."/>
        </authorList>
    </citation>
    <scope>NUCLEOTIDE SEQUENCE [LARGE SCALE GENOMIC DNA]</scope>
    <source>
        <strain evidence="11 12">TK19101</strain>
    </source>
</reference>
<evidence type="ECO:0000256" key="5">
    <source>
        <dbReference type="ARBA" id="ARBA00022692"/>
    </source>
</evidence>
<gene>
    <name evidence="11" type="ORF">VK792_02720</name>
</gene>
<feature type="transmembrane region" description="Helical" evidence="9">
    <location>
        <begin position="67"/>
        <end position="86"/>
    </location>
</feature>
<feature type="transmembrane region" description="Helical" evidence="9">
    <location>
        <begin position="186"/>
        <end position="210"/>
    </location>
</feature>
<keyword evidence="7 9" id="KW-0472">Membrane</keyword>
<comment type="caution">
    <text evidence="11">The sequence shown here is derived from an EMBL/GenBank/DDBJ whole genome shotgun (WGS) entry which is preliminary data.</text>
</comment>
<evidence type="ECO:0000256" key="8">
    <source>
        <dbReference type="ARBA" id="ARBA00038436"/>
    </source>
</evidence>
<dbReference type="InterPro" id="IPR007387">
    <property type="entry name" value="TRAP_DctQ"/>
</dbReference>
<evidence type="ECO:0000256" key="2">
    <source>
        <dbReference type="ARBA" id="ARBA00022448"/>
    </source>
</evidence>
<evidence type="ECO:0000259" key="10">
    <source>
        <dbReference type="Pfam" id="PF04290"/>
    </source>
</evidence>
<keyword evidence="5 9" id="KW-0812">Transmembrane</keyword>
<sequence>MDTSDVVVAITDPGEVDRETHNKFDRGIVAIGNVFAWLFPILMVAICAQVILRQAGHNQAWLDDLQWWLYGAAVLIGIAYAVTTNSHVRVDIRYDSFTKAKKLRTEILALAWCFLPFIILAWDVTLNYAISSVVANEGSDSPNGLHNLWILKVFMNVSFLVIAVAIWGAYSRYLAMLTNPVLWKKLLFAFPSVMFALNLAIYYATFWIVYLTSPEGTSMRQVGRHWLFDEFELGPWDIKYTVAAALIATVVVIAVARLMDRGAKAGQEG</sequence>
<keyword evidence="2 9" id="KW-0813">Transport</keyword>
<keyword evidence="4 9" id="KW-0997">Cell inner membrane</keyword>
<feature type="transmembrane region" description="Helical" evidence="9">
    <location>
        <begin position="28"/>
        <end position="52"/>
    </location>
</feature>
<feature type="transmembrane region" description="Helical" evidence="9">
    <location>
        <begin position="238"/>
        <end position="259"/>
    </location>
</feature>
<comment type="similarity">
    <text evidence="8 9">Belongs to the TRAP transporter small permease family.</text>
</comment>